<comment type="function">
    <text evidence="11">Component of the F(0) channel, it forms part of the peripheral stalk, linking F(1) to F(0). The b'-subunit is a diverged and duplicated form of b found in plants and photosynthetic bacteria.</text>
</comment>
<keyword evidence="4 13" id="KW-0812">Transmembrane</keyword>
<dbReference type="EMBL" id="FOQH01000012">
    <property type="protein sequence ID" value="SFJ02872.1"/>
    <property type="molecule type" value="Genomic_DNA"/>
</dbReference>
<keyword evidence="6 13" id="KW-1133">Transmembrane helix</keyword>
<dbReference type="GO" id="GO:0005886">
    <property type="term" value="C:plasma membrane"/>
    <property type="evidence" value="ECO:0007669"/>
    <property type="project" value="UniProtKB-SubCell"/>
</dbReference>
<evidence type="ECO:0000256" key="14">
    <source>
        <dbReference type="RuleBase" id="RU003848"/>
    </source>
</evidence>
<dbReference type="PANTHER" id="PTHR33445">
    <property type="entry name" value="ATP SYNTHASE SUBUNIT B', CHLOROPLASTIC"/>
    <property type="match status" value="1"/>
</dbReference>
<protein>
    <recommendedName>
        <fullName evidence="13">ATP synthase subunit b</fullName>
    </recommendedName>
    <alternativeName>
        <fullName evidence="13">ATP synthase F(0) sector subunit b</fullName>
    </alternativeName>
    <alternativeName>
        <fullName evidence="13">ATPase subunit I</fullName>
    </alternativeName>
    <alternativeName>
        <fullName evidence="13">F-type ATPase subunit b</fullName>
        <shortName evidence="13">F-ATPase subunit b</shortName>
    </alternativeName>
</protein>
<dbReference type="NCBIfam" id="NF009988">
    <property type="entry name" value="PRK13454.1"/>
    <property type="match status" value="1"/>
</dbReference>
<name>A0A1I3N0Z6_9RHOB</name>
<evidence type="ECO:0000256" key="12">
    <source>
        <dbReference type="ARBA" id="ARBA00037847"/>
    </source>
</evidence>
<evidence type="ECO:0000256" key="1">
    <source>
        <dbReference type="ARBA" id="ARBA00005513"/>
    </source>
</evidence>
<dbReference type="GO" id="GO:0045259">
    <property type="term" value="C:proton-transporting ATP synthase complex"/>
    <property type="evidence" value="ECO:0007669"/>
    <property type="project" value="UniProtKB-KW"/>
</dbReference>
<evidence type="ECO:0000313" key="17">
    <source>
        <dbReference type="Proteomes" id="UP000199377"/>
    </source>
</evidence>
<dbReference type="HAMAP" id="MF_01398">
    <property type="entry name" value="ATP_synth_b_bprime"/>
    <property type="match status" value="1"/>
</dbReference>
<dbReference type="RefSeq" id="WP_092864547.1">
    <property type="nucleotide sequence ID" value="NZ_FOQH01000012.1"/>
</dbReference>
<evidence type="ECO:0000256" key="13">
    <source>
        <dbReference type="HAMAP-Rule" id="MF_01398"/>
    </source>
</evidence>
<evidence type="ECO:0000256" key="4">
    <source>
        <dbReference type="ARBA" id="ARBA00022692"/>
    </source>
</evidence>
<dbReference type="GO" id="GO:0046961">
    <property type="term" value="F:proton-transporting ATPase activity, rotational mechanism"/>
    <property type="evidence" value="ECO:0007669"/>
    <property type="project" value="TreeGrafter"/>
</dbReference>
<keyword evidence="13" id="KW-1003">Cell membrane</keyword>
<evidence type="ECO:0000256" key="7">
    <source>
        <dbReference type="ARBA" id="ARBA00023065"/>
    </source>
</evidence>
<keyword evidence="8 13" id="KW-0472">Membrane</keyword>
<accession>A0A1I3N0Z6</accession>
<comment type="subcellular location">
    <subcellularLocation>
        <location evidence="13">Cell membrane</location>
        <topology evidence="13">Single-pass membrane protein</topology>
    </subcellularLocation>
    <subcellularLocation>
        <location evidence="12">Endomembrane system</location>
        <topology evidence="12">Single-pass membrane protein</topology>
    </subcellularLocation>
</comment>
<evidence type="ECO:0000256" key="10">
    <source>
        <dbReference type="ARBA" id="ARBA00025198"/>
    </source>
</evidence>
<evidence type="ECO:0000256" key="8">
    <source>
        <dbReference type="ARBA" id="ARBA00023136"/>
    </source>
</evidence>
<dbReference type="STRING" id="1114924.SAMN05216258_11280"/>
<evidence type="ECO:0000256" key="9">
    <source>
        <dbReference type="ARBA" id="ARBA00023310"/>
    </source>
</evidence>
<evidence type="ECO:0000256" key="11">
    <source>
        <dbReference type="ARBA" id="ARBA00025614"/>
    </source>
</evidence>
<feature type="transmembrane region" description="Helical" evidence="13">
    <location>
        <begin position="48"/>
        <end position="67"/>
    </location>
</feature>
<keyword evidence="5 13" id="KW-0375">Hydrogen ion transport</keyword>
<dbReference type="Proteomes" id="UP000199377">
    <property type="component" value="Unassembled WGS sequence"/>
</dbReference>
<feature type="coiled-coil region" evidence="15">
    <location>
        <begin position="81"/>
        <end position="112"/>
    </location>
</feature>
<evidence type="ECO:0000256" key="15">
    <source>
        <dbReference type="SAM" id="Coils"/>
    </source>
</evidence>
<dbReference type="AlphaFoldDB" id="A0A1I3N0Z6"/>
<organism evidence="16 17">
    <name type="scientific">Albimonas pacifica</name>
    <dbReference type="NCBI Taxonomy" id="1114924"/>
    <lineage>
        <taxon>Bacteria</taxon>
        <taxon>Pseudomonadati</taxon>
        <taxon>Pseudomonadota</taxon>
        <taxon>Alphaproteobacteria</taxon>
        <taxon>Rhodobacterales</taxon>
        <taxon>Paracoccaceae</taxon>
        <taxon>Albimonas</taxon>
    </lineage>
</organism>
<evidence type="ECO:0000256" key="2">
    <source>
        <dbReference type="ARBA" id="ARBA00022448"/>
    </source>
</evidence>
<keyword evidence="7 13" id="KW-0406">Ion transport</keyword>
<evidence type="ECO:0000256" key="6">
    <source>
        <dbReference type="ARBA" id="ARBA00022989"/>
    </source>
</evidence>
<keyword evidence="9 13" id="KW-0066">ATP synthesis</keyword>
<dbReference type="PANTHER" id="PTHR33445:SF1">
    <property type="entry name" value="ATP SYNTHASE SUBUNIT B"/>
    <property type="match status" value="1"/>
</dbReference>
<evidence type="ECO:0000256" key="5">
    <source>
        <dbReference type="ARBA" id="ARBA00022781"/>
    </source>
</evidence>
<reference evidence="16 17" key="1">
    <citation type="submission" date="2016-10" db="EMBL/GenBank/DDBJ databases">
        <authorList>
            <person name="de Groot N.N."/>
        </authorList>
    </citation>
    <scope>NUCLEOTIDE SEQUENCE [LARGE SCALE GENOMIC DNA]</scope>
    <source>
        <strain evidence="16 17">CGMCC 1.11030</strain>
    </source>
</reference>
<comment type="function">
    <text evidence="10 13">F(1)F(0) ATP synthase produces ATP from ADP in the presence of a proton or sodium gradient. F-type ATPases consist of two structural domains, F(1) containing the extramembraneous catalytic core and F(0) containing the membrane proton channel, linked together by a central stalk and a peripheral stalk. During catalysis, ATP synthesis in the catalytic domain of F(1) is coupled via a rotary mechanism of the central stalk subunits to proton translocation.</text>
</comment>
<dbReference type="CDD" id="cd06503">
    <property type="entry name" value="ATP-synt_Fo_b"/>
    <property type="match status" value="1"/>
</dbReference>
<gene>
    <name evidence="13" type="primary">atpF</name>
    <name evidence="16" type="ORF">SAMN05216258_11280</name>
</gene>
<comment type="similarity">
    <text evidence="1 13 14">Belongs to the ATPase B chain family.</text>
</comment>
<comment type="subunit">
    <text evidence="13">F-type ATPases have 2 components, F(1) - the catalytic core - and F(0) - the membrane proton channel. F(1) has five subunits: alpha(3), beta(3), gamma(1), delta(1), epsilon(1). F(0) has three main subunits: a(1), b(2) and c(10-14). The alpha and beta chains form an alternating ring which encloses part of the gamma chain. F(1) is attached to F(0) by a central stalk formed by the gamma and epsilon chains, while a peripheral stalk is formed by the delta and b chains.</text>
</comment>
<dbReference type="InterPro" id="IPR002146">
    <property type="entry name" value="ATP_synth_b/b'su_bac/chlpt"/>
</dbReference>
<evidence type="ECO:0000313" key="16">
    <source>
        <dbReference type="EMBL" id="SFJ02872.1"/>
    </source>
</evidence>
<dbReference type="OrthoDB" id="9805716at2"/>
<keyword evidence="3 13" id="KW-0138">CF(0)</keyword>
<keyword evidence="2 13" id="KW-0813">Transport</keyword>
<dbReference type="InterPro" id="IPR050059">
    <property type="entry name" value="ATP_synthase_B_chain"/>
</dbReference>
<evidence type="ECO:0000256" key="3">
    <source>
        <dbReference type="ARBA" id="ARBA00022547"/>
    </source>
</evidence>
<keyword evidence="15" id="KW-0175">Coiled coil</keyword>
<dbReference type="GO" id="GO:0012505">
    <property type="term" value="C:endomembrane system"/>
    <property type="evidence" value="ECO:0007669"/>
    <property type="project" value="UniProtKB-SubCell"/>
</dbReference>
<proteinExistence type="inferred from homology"/>
<dbReference type="GO" id="GO:0046933">
    <property type="term" value="F:proton-transporting ATP synthase activity, rotational mechanism"/>
    <property type="evidence" value="ECO:0007669"/>
    <property type="project" value="UniProtKB-UniRule"/>
</dbReference>
<sequence length="196" mass="20797">MALFFSAAQAATETVHEAAEELRAGVHATEEAAGGLPQVNFDAFPSQVFWLLVALVVMYLMFNRVVLPRIGGIIEERHDAVEDDLDRAADYKRRAEEAEAAWQKALSDARAEAQAIADATKAEIQKEIDAAIEKADAEIAAKTAESETRIAEIRAEASAAVQEVAREVAVALAEAVAPGAADPSALTAAVSKRVEG</sequence>
<dbReference type="Pfam" id="PF00430">
    <property type="entry name" value="ATP-synt_B"/>
    <property type="match status" value="1"/>
</dbReference>
<keyword evidence="17" id="KW-1185">Reference proteome</keyword>